<accession>A0ABV0QY19</accession>
<evidence type="ECO:0000313" key="3">
    <source>
        <dbReference type="EMBL" id="MEQ2200197.1"/>
    </source>
</evidence>
<dbReference type="GO" id="GO:0000428">
    <property type="term" value="C:DNA-directed RNA polymerase complex"/>
    <property type="evidence" value="ECO:0007669"/>
    <property type="project" value="UniProtKB-KW"/>
</dbReference>
<dbReference type="EMBL" id="JAHRIN010025793">
    <property type="protein sequence ID" value="MEQ2200197.1"/>
    <property type="molecule type" value="Genomic_DNA"/>
</dbReference>
<gene>
    <name evidence="3" type="primary">POLR1C</name>
    <name evidence="3" type="ORF">XENOCAPTIV_024771</name>
</gene>
<evidence type="ECO:0000256" key="2">
    <source>
        <dbReference type="ARBA" id="ARBA00023163"/>
    </source>
</evidence>
<comment type="caution">
    <text evidence="3">The sequence shown here is derived from an EMBL/GenBank/DDBJ whole genome shotgun (WGS) entry which is preliminary data.</text>
</comment>
<organism evidence="3 4">
    <name type="scientific">Xenoophorus captivus</name>
    <dbReference type="NCBI Taxonomy" id="1517983"/>
    <lineage>
        <taxon>Eukaryota</taxon>
        <taxon>Metazoa</taxon>
        <taxon>Chordata</taxon>
        <taxon>Craniata</taxon>
        <taxon>Vertebrata</taxon>
        <taxon>Euteleostomi</taxon>
        <taxon>Actinopterygii</taxon>
        <taxon>Neopterygii</taxon>
        <taxon>Teleostei</taxon>
        <taxon>Neoteleostei</taxon>
        <taxon>Acanthomorphata</taxon>
        <taxon>Ovalentaria</taxon>
        <taxon>Atherinomorphae</taxon>
        <taxon>Cyprinodontiformes</taxon>
        <taxon>Goodeidae</taxon>
        <taxon>Xenoophorus</taxon>
    </lineage>
</organism>
<proteinExistence type="predicted"/>
<keyword evidence="2" id="KW-0804">Transcription</keyword>
<protein>
    <submittedName>
        <fullName evidence="3">DNA-directed RNA polymerases I and III subunit RPAC1</fullName>
    </submittedName>
</protein>
<dbReference type="PANTHER" id="PTHR11800:SF13">
    <property type="entry name" value="DNA-DIRECTED RNA POLYMERASES I AND III SUBUNIT RPAC1"/>
    <property type="match status" value="1"/>
</dbReference>
<dbReference type="InterPro" id="IPR036603">
    <property type="entry name" value="RBP11-like"/>
</dbReference>
<evidence type="ECO:0000313" key="4">
    <source>
        <dbReference type="Proteomes" id="UP001434883"/>
    </source>
</evidence>
<dbReference type="Gene3D" id="3.30.1360.10">
    <property type="entry name" value="RNA polymerase, RBP11-like subunit"/>
    <property type="match status" value="1"/>
</dbReference>
<sequence>MEILNIYGHVVTGKDHAKFSPVATASYRLLPEITLLETVEGEKAERLKRCFSRGVIDLEDAHGKEEEKH</sequence>
<dbReference type="PANTHER" id="PTHR11800">
    <property type="entry name" value="DNA-DIRECTED RNA POLYMERASE"/>
    <property type="match status" value="1"/>
</dbReference>
<dbReference type="InterPro" id="IPR050518">
    <property type="entry name" value="Rpo3/RPB3_RNA_Pol_subunit"/>
</dbReference>
<dbReference type="Proteomes" id="UP001434883">
    <property type="component" value="Unassembled WGS sequence"/>
</dbReference>
<keyword evidence="1 3" id="KW-0240">DNA-directed RNA polymerase</keyword>
<name>A0ABV0QY19_9TELE</name>
<evidence type="ECO:0000256" key="1">
    <source>
        <dbReference type="ARBA" id="ARBA00022478"/>
    </source>
</evidence>
<reference evidence="3 4" key="1">
    <citation type="submission" date="2021-06" db="EMBL/GenBank/DDBJ databases">
        <authorList>
            <person name="Palmer J.M."/>
        </authorList>
    </citation>
    <scope>NUCLEOTIDE SEQUENCE [LARGE SCALE GENOMIC DNA]</scope>
    <source>
        <strain evidence="3 4">XC_2019</strain>
        <tissue evidence="3">Muscle</tissue>
    </source>
</reference>
<keyword evidence="4" id="KW-1185">Reference proteome</keyword>